<dbReference type="KEGG" id="rml:FF011L_22080"/>
<dbReference type="Proteomes" id="UP000320672">
    <property type="component" value="Chromosome"/>
</dbReference>
<organism evidence="1 2">
    <name type="scientific">Roseimaritima multifibrata</name>
    <dbReference type="NCBI Taxonomy" id="1930274"/>
    <lineage>
        <taxon>Bacteria</taxon>
        <taxon>Pseudomonadati</taxon>
        <taxon>Planctomycetota</taxon>
        <taxon>Planctomycetia</taxon>
        <taxon>Pirellulales</taxon>
        <taxon>Pirellulaceae</taxon>
        <taxon>Roseimaritima</taxon>
    </lineage>
</organism>
<accession>A0A517MEY3</accession>
<reference evidence="1 2" key="1">
    <citation type="submission" date="2019-02" db="EMBL/GenBank/DDBJ databases">
        <title>Deep-cultivation of Planctomycetes and their phenomic and genomic characterization uncovers novel biology.</title>
        <authorList>
            <person name="Wiegand S."/>
            <person name="Jogler M."/>
            <person name="Boedeker C."/>
            <person name="Pinto D."/>
            <person name="Vollmers J."/>
            <person name="Rivas-Marin E."/>
            <person name="Kohn T."/>
            <person name="Peeters S.H."/>
            <person name="Heuer A."/>
            <person name="Rast P."/>
            <person name="Oberbeckmann S."/>
            <person name="Bunk B."/>
            <person name="Jeske O."/>
            <person name="Meyerdierks A."/>
            <person name="Storesund J.E."/>
            <person name="Kallscheuer N."/>
            <person name="Luecker S."/>
            <person name="Lage O.M."/>
            <person name="Pohl T."/>
            <person name="Merkel B.J."/>
            <person name="Hornburger P."/>
            <person name="Mueller R.-W."/>
            <person name="Bruemmer F."/>
            <person name="Labrenz M."/>
            <person name="Spormann A.M."/>
            <person name="Op den Camp H."/>
            <person name="Overmann J."/>
            <person name="Amann R."/>
            <person name="Jetten M.S.M."/>
            <person name="Mascher T."/>
            <person name="Medema M.H."/>
            <person name="Devos D.P."/>
            <person name="Kaster A.-K."/>
            <person name="Ovreas L."/>
            <person name="Rohde M."/>
            <person name="Galperin M.Y."/>
            <person name="Jogler C."/>
        </authorList>
    </citation>
    <scope>NUCLEOTIDE SEQUENCE [LARGE SCALE GENOMIC DNA]</scope>
    <source>
        <strain evidence="1 2">FF011L</strain>
    </source>
</reference>
<evidence type="ECO:0000313" key="2">
    <source>
        <dbReference type="Proteomes" id="UP000320672"/>
    </source>
</evidence>
<evidence type="ECO:0000313" key="1">
    <source>
        <dbReference type="EMBL" id="QDS93438.1"/>
    </source>
</evidence>
<gene>
    <name evidence="1" type="ORF">FF011L_22080</name>
</gene>
<dbReference type="AlphaFoldDB" id="A0A517MEY3"/>
<sequence length="31" mass="3451">MRGGLIEWMLVKIVNVTLVRPAKVDVKTANV</sequence>
<name>A0A517MEY3_9BACT</name>
<proteinExistence type="predicted"/>
<protein>
    <submittedName>
        <fullName evidence="1">Uncharacterized protein</fullName>
    </submittedName>
</protein>
<keyword evidence="2" id="KW-1185">Reference proteome</keyword>
<dbReference type="EMBL" id="CP036262">
    <property type="protein sequence ID" value="QDS93438.1"/>
    <property type="molecule type" value="Genomic_DNA"/>
</dbReference>